<dbReference type="Proteomes" id="UP000699462">
    <property type="component" value="Unassembled WGS sequence"/>
</dbReference>
<accession>A0A8T0D768</accession>
<gene>
    <name evidence="2" type="ORF">P879_02379</name>
</gene>
<evidence type="ECO:0000256" key="1">
    <source>
        <dbReference type="SAM" id="MobiDB-lite"/>
    </source>
</evidence>
<sequence length="241" mass="28175">MAYLAMNFFAILTINRERRMKINPLNMDRQNAGEFITIPTTDMSWLCLQTFVQLITGYDAVAQLVCILVQQSRNNKRPFVLHGFDWTMRVRPRTLMRPDLEMTVDRTDSEHSFIPTVTSIPPTSLKQLYRAHSQGIYNNPSHSSPNRTSENPTSTRQDKEIVQKPALVPLQKSQSPKNRPIKTEYGWENAKPSGTAISHRRKKKRREHALTVPDYLRREIVRMMMMKRRRSDKKRKTKYGS</sequence>
<evidence type="ECO:0000313" key="3">
    <source>
        <dbReference type="Proteomes" id="UP000699462"/>
    </source>
</evidence>
<dbReference type="EMBL" id="JTDF01011098">
    <property type="protein sequence ID" value="KAF8563673.1"/>
    <property type="molecule type" value="Genomic_DNA"/>
</dbReference>
<organism evidence="2 3">
    <name type="scientific">Paragonimus westermani</name>
    <dbReference type="NCBI Taxonomy" id="34504"/>
    <lineage>
        <taxon>Eukaryota</taxon>
        <taxon>Metazoa</taxon>
        <taxon>Spiralia</taxon>
        <taxon>Lophotrochozoa</taxon>
        <taxon>Platyhelminthes</taxon>
        <taxon>Trematoda</taxon>
        <taxon>Digenea</taxon>
        <taxon>Plagiorchiida</taxon>
        <taxon>Troglotremata</taxon>
        <taxon>Troglotrematidae</taxon>
        <taxon>Paragonimus</taxon>
    </lineage>
</organism>
<feature type="compositionally biased region" description="Basic residues" evidence="1">
    <location>
        <begin position="198"/>
        <end position="207"/>
    </location>
</feature>
<protein>
    <submittedName>
        <fullName evidence="2">Uncharacterized protein</fullName>
    </submittedName>
</protein>
<proteinExistence type="predicted"/>
<evidence type="ECO:0000313" key="2">
    <source>
        <dbReference type="EMBL" id="KAF8563673.1"/>
    </source>
</evidence>
<name>A0A8T0D768_9TREM</name>
<keyword evidence="3" id="KW-1185">Reference proteome</keyword>
<dbReference type="AlphaFoldDB" id="A0A8T0D768"/>
<reference evidence="2 3" key="1">
    <citation type="submission" date="2019-07" db="EMBL/GenBank/DDBJ databases">
        <title>Annotation for the trematode Paragonimus westermani.</title>
        <authorList>
            <person name="Choi Y.-J."/>
        </authorList>
    </citation>
    <scope>NUCLEOTIDE SEQUENCE [LARGE SCALE GENOMIC DNA]</scope>
    <source>
        <strain evidence="2">180907_Pwestermani</strain>
    </source>
</reference>
<comment type="caution">
    <text evidence="2">The sequence shown here is derived from an EMBL/GenBank/DDBJ whole genome shotgun (WGS) entry which is preliminary data.</text>
</comment>
<feature type="compositionally biased region" description="Polar residues" evidence="1">
    <location>
        <begin position="135"/>
        <end position="155"/>
    </location>
</feature>
<feature type="region of interest" description="Disordered" evidence="1">
    <location>
        <begin position="135"/>
        <end position="207"/>
    </location>
</feature>